<evidence type="ECO:0000313" key="2">
    <source>
        <dbReference type="EMBL" id="MDR6242366.1"/>
    </source>
</evidence>
<organism evidence="2 3">
    <name type="scientific">Paenibacillus hunanensis</name>
    <dbReference type="NCBI Taxonomy" id="539262"/>
    <lineage>
        <taxon>Bacteria</taxon>
        <taxon>Bacillati</taxon>
        <taxon>Bacillota</taxon>
        <taxon>Bacilli</taxon>
        <taxon>Bacillales</taxon>
        <taxon>Paenibacillaceae</taxon>
        <taxon>Paenibacillus</taxon>
    </lineage>
</organism>
<evidence type="ECO:0000259" key="1">
    <source>
        <dbReference type="PROSITE" id="PS51350"/>
    </source>
</evidence>
<dbReference type="Pfam" id="PF00381">
    <property type="entry name" value="PTS-HPr"/>
    <property type="match status" value="1"/>
</dbReference>
<dbReference type="Proteomes" id="UP001185028">
    <property type="component" value="Unassembled WGS sequence"/>
</dbReference>
<comment type="caution">
    <text evidence="2">The sequence shown here is derived from an EMBL/GenBank/DDBJ whole genome shotgun (WGS) entry which is preliminary data.</text>
</comment>
<dbReference type="Gene3D" id="3.30.1340.10">
    <property type="entry name" value="HPr-like"/>
    <property type="match status" value="1"/>
</dbReference>
<dbReference type="RefSeq" id="WP_188774828.1">
    <property type="nucleotide sequence ID" value="NZ_BMMB01000003.1"/>
</dbReference>
<keyword evidence="3" id="KW-1185">Reference proteome</keyword>
<feature type="domain" description="HPr" evidence="1">
    <location>
        <begin position="1"/>
        <end position="90"/>
    </location>
</feature>
<gene>
    <name evidence="2" type="ORF">JOC58_000250</name>
</gene>
<dbReference type="EMBL" id="JAVDQH010000001">
    <property type="protein sequence ID" value="MDR6242366.1"/>
    <property type="molecule type" value="Genomic_DNA"/>
</dbReference>
<sequence length="94" mass="10491">MRVHQITVPNNLDRAHLLRIATESSRFAADIRIAFGPDESRREVDVKSLLGMMLTIIHSGTEVTLTTRGKDELEALEYVQALFEQAVIEPSASL</sequence>
<dbReference type="InterPro" id="IPR000032">
    <property type="entry name" value="HPr-like"/>
</dbReference>
<dbReference type="SUPFAM" id="SSF55594">
    <property type="entry name" value="HPr-like"/>
    <property type="match status" value="1"/>
</dbReference>
<dbReference type="PROSITE" id="PS51350">
    <property type="entry name" value="PTS_HPR_DOM"/>
    <property type="match status" value="1"/>
</dbReference>
<accession>A0ABU1ISY4</accession>
<reference evidence="2 3" key="1">
    <citation type="submission" date="2023-07" db="EMBL/GenBank/DDBJ databases">
        <title>Genomic Encyclopedia of Type Strains, Phase IV (KMG-IV): sequencing the most valuable type-strain genomes for metagenomic binning, comparative biology and taxonomic classification.</title>
        <authorList>
            <person name="Goeker M."/>
        </authorList>
    </citation>
    <scope>NUCLEOTIDE SEQUENCE [LARGE SCALE GENOMIC DNA]</scope>
    <source>
        <strain evidence="2 3">DSM 22170</strain>
    </source>
</reference>
<name>A0ABU1ISY4_9BACL</name>
<evidence type="ECO:0000313" key="3">
    <source>
        <dbReference type="Proteomes" id="UP001185028"/>
    </source>
</evidence>
<proteinExistence type="predicted"/>
<protein>
    <submittedName>
        <fullName evidence="2">Phosphocarrier protein</fullName>
    </submittedName>
</protein>
<dbReference type="InterPro" id="IPR035895">
    <property type="entry name" value="HPr-like_sf"/>
</dbReference>